<comment type="caution">
    <text evidence="4">The sequence shown here is derived from an EMBL/GenBank/DDBJ whole genome shotgun (WGS) entry which is preliminary data.</text>
</comment>
<dbReference type="SUPFAM" id="SSF51338">
    <property type="entry name" value="Composite domain of metallo-dependent hydrolases"/>
    <property type="match status" value="1"/>
</dbReference>
<dbReference type="InterPro" id="IPR011059">
    <property type="entry name" value="Metal-dep_hydrolase_composite"/>
</dbReference>
<dbReference type="GO" id="GO:0016810">
    <property type="term" value="F:hydrolase activity, acting on carbon-nitrogen (but not peptide) bonds"/>
    <property type="evidence" value="ECO:0007669"/>
    <property type="project" value="InterPro"/>
</dbReference>
<keyword evidence="4" id="KW-0378">Hydrolase</keyword>
<reference evidence="4 5" key="1">
    <citation type="submission" date="2019-09" db="EMBL/GenBank/DDBJ databases">
        <title>Wenzhouxiangella sp. Genome sequencing and assembly.</title>
        <authorList>
            <person name="Zhang R."/>
        </authorList>
    </citation>
    <scope>NUCLEOTIDE SEQUENCE [LARGE SCALE GENOMIC DNA]</scope>
    <source>
        <strain evidence="4 5">W260</strain>
    </source>
</reference>
<dbReference type="PANTHER" id="PTHR22642:SF2">
    <property type="entry name" value="PROTEIN LONG AFTER FAR-RED 3"/>
    <property type="match status" value="1"/>
</dbReference>
<dbReference type="Gene3D" id="3.10.310.70">
    <property type="match status" value="1"/>
</dbReference>
<dbReference type="AlphaFoldDB" id="A0A5N0TFJ0"/>
<evidence type="ECO:0000256" key="2">
    <source>
        <dbReference type="SAM" id="SignalP"/>
    </source>
</evidence>
<feature type="signal peptide" evidence="2">
    <location>
        <begin position="1"/>
        <end position="25"/>
    </location>
</feature>
<dbReference type="Proteomes" id="UP000325372">
    <property type="component" value="Unassembled WGS sequence"/>
</dbReference>
<dbReference type="Gene3D" id="2.30.40.10">
    <property type="entry name" value="Urease, subunit C, domain 1"/>
    <property type="match status" value="1"/>
</dbReference>
<dbReference type="InterPro" id="IPR032466">
    <property type="entry name" value="Metal_Hydrolase"/>
</dbReference>
<proteinExistence type="predicted"/>
<accession>A0A5N0TFJ0</accession>
<feature type="region of interest" description="Disordered" evidence="1">
    <location>
        <begin position="590"/>
        <end position="613"/>
    </location>
</feature>
<dbReference type="Pfam" id="PF07969">
    <property type="entry name" value="Amidohydro_3"/>
    <property type="match status" value="1"/>
</dbReference>
<evidence type="ECO:0000259" key="3">
    <source>
        <dbReference type="Pfam" id="PF07969"/>
    </source>
</evidence>
<protein>
    <submittedName>
        <fullName evidence="4">Amidohydrolase family protein</fullName>
    </submittedName>
</protein>
<dbReference type="Gene3D" id="3.20.20.140">
    <property type="entry name" value="Metal-dependent hydrolases"/>
    <property type="match status" value="1"/>
</dbReference>
<feature type="domain" description="Amidohydrolase 3" evidence="3">
    <location>
        <begin position="97"/>
        <end position="587"/>
    </location>
</feature>
<feature type="chain" id="PRO_5024446045" evidence="2">
    <location>
        <begin position="26"/>
        <end position="635"/>
    </location>
</feature>
<dbReference type="EMBL" id="VYXP01000002">
    <property type="protein sequence ID" value="KAA9133234.1"/>
    <property type="molecule type" value="Genomic_DNA"/>
</dbReference>
<keyword evidence="5" id="KW-1185">Reference proteome</keyword>
<evidence type="ECO:0000313" key="5">
    <source>
        <dbReference type="Proteomes" id="UP000325372"/>
    </source>
</evidence>
<name>A0A5N0TFJ0_9GAMM</name>
<evidence type="ECO:0000313" key="4">
    <source>
        <dbReference type="EMBL" id="KAA9133234.1"/>
    </source>
</evidence>
<evidence type="ECO:0000256" key="1">
    <source>
        <dbReference type="SAM" id="MobiDB-lite"/>
    </source>
</evidence>
<gene>
    <name evidence="4" type="ORF">F3N42_02430</name>
</gene>
<keyword evidence="2" id="KW-0732">Signal</keyword>
<sequence length="635" mass="69623">MNFGIRHAFPVLLGVAATVMGGASAQTTTLQDIGSHFAEPPSPTVIYTAREFITMDPARPRAEAIAVRDGRFVAVGTRAEVGAAAGEDARLDKTFNDKVVIAGFVEQHVHPVLAALTMNTKVISIEDWDAIDGFSPAVRDEKGYQERLKQALAAHEDKQAPFVTWGYHHYFHGEMSRDMLNELAPNFPVIVWHRSAHEIFLNDAALELTRIDEALVKGLPESAQAQLSLPKGHFFEQGMLAILPKVAPYIASAEQFRKGLEFTETYYHRNGITLACEPGGFVSKPMQDAVNAVYSDDATPFNHCFIGDGKSFFAMKPNDAVSLLAETRKVESWGKGRTWYIPNQVKLFTDGAIYSQLMQMKDGYTDGHHGAWIVDPPAFDFMFQTYWDAGYQIHIHNNGDAGLDVLLASFEKAMARKPRTDHRTVLVHFGFAQPEQVAKWIELGGIVSSNPYYVTALAGRYAKLGIGPERSANMVPNGDVVKNGGSLSFHSDMPMAPAKPMQLVWAAVNRFTAEGPVAGPQHKVSLDVALKAVTIDAAYSIQMEQRVGSIEVGKDANLTVLEQSPYEVAPEKLKDIDVWGTMLEGRVQPVGGKLPRTTSAVQGEAPLKEAPRDAADLDRAVAGRLASLLRHKHDH</sequence>
<dbReference type="PANTHER" id="PTHR22642">
    <property type="entry name" value="IMIDAZOLONEPROPIONASE"/>
    <property type="match status" value="1"/>
</dbReference>
<organism evidence="4 5">
    <name type="scientific">Marinihelvus fidelis</name>
    <dbReference type="NCBI Taxonomy" id="2613842"/>
    <lineage>
        <taxon>Bacteria</taxon>
        <taxon>Pseudomonadati</taxon>
        <taxon>Pseudomonadota</taxon>
        <taxon>Gammaproteobacteria</taxon>
        <taxon>Chromatiales</taxon>
        <taxon>Wenzhouxiangellaceae</taxon>
        <taxon>Marinihelvus</taxon>
    </lineage>
</organism>
<dbReference type="RefSeq" id="WP_150862793.1">
    <property type="nucleotide sequence ID" value="NZ_VYXP01000002.1"/>
</dbReference>
<dbReference type="SUPFAM" id="SSF51556">
    <property type="entry name" value="Metallo-dependent hydrolases"/>
    <property type="match status" value="1"/>
</dbReference>
<dbReference type="InterPro" id="IPR013108">
    <property type="entry name" value="Amidohydro_3"/>
</dbReference>